<proteinExistence type="predicted"/>
<reference evidence="2" key="1">
    <citation type="submission" date="2023-06" db="EMBL/GenBank/DDBJ databases">
        <title>Genome-scale phylogeny and comparative genomics of the fungal order Sordariales.</title>
        <authorList>
            <consortium name="Lawrence Berkeley National Laboratory"/>
            <person name="Hensen N."/>
            <person name="Bonometti L."/>
            <person name="Westerberg I."/>
            <person name="Brannstrom I.O."/>
            <person name="Guillou S."/>
            <person name="Cros-Aarteil S."/>
            <person name="Calhoun S."/>
            <person name="Haridas S."/>
            <person name="Kuo A."/>
            <person name="Mondo S."/>
            <person name="Pangilinan J."/>
            <person name="Riley R."/>
            <person name="LaButti K."/>
            <person name="Andreopoulos B."/>
            <person name="Lipzen A."/>
            <person name="Chen C."/>
            <person name="Yanf M."/>
            <person name="Daum C."/>
            <person name="Ng V."/>
            <person name="Clum A."/>
            <person name="Steindorff A."/>
            <person name="Ohm R."/>
            <person name="Martin F."/>
            <person name="Silar P."/>
            <person name="Natvig D."/>
            <person name="Lalanne C."/>
            <person name="Gautier V."/>
            <person name="Ament-velasquez S.L."/>
            <person name="Kruys A."/>
            <person name="Hutchinson M.I."/>
            <person name="Powell A.J."/>
            <person name="Barry K."/>
            <person name="Miller A.N."/>
            <person name="Grigoriev I.V."/>
            <person name="Debuchy R."/>
            <person name="Gladieux P."/>
            <person name="Thoren M.H."/>
            <person name="Johannesson H."/>
        </authorList>
    </citation>
    <scope>NUCLEOTIDE SEQUENCE</scope>
    <source>
        <strain evidence="2">SMH3391-2</strain>
    </source>
</reference>
<keyword evidence="3" id="KW-1185">Reference proteome</keyword>
<feature type="region of interest" description="Disordered" evidence="1">
    <location>
        <begin position="216"/>
        <end position="238"/>
    </location>
</feature>
<name>A0AA40CFS0_9PEZI</name>
<evidence type="ECO:0000313" key="3">
    <source>
        <dbReference type="Proteomes" id="UP001174934"/>
    </source>
</evidence>
<organism evidence="2 3">
    <name type="scientific">Bombardia bombarda</name>
    <dbReference type="NCBI Taxonomy" id="252184"/>
    <lineage>
        <taxon>Eukaryota</taxon>
        <taxon>Fungi</taxon>
        <taxon>Dikarya</taxon>
        <taxon>Ascomycota</taxon>
        <taxon>Pezizomycotina</taxon>
        <taxon>Sordariomycetes</taxon>
        <taxon>Sordariomycetidae</taxon>
        <taxon>Sordariales</taxon>
        <taxon>Lasiosphaeriaceae</taxon>
        <taxon>Bombardia</taxon>
    </lineage>
</organism>
<comment type="caution">
    <text evidence="2">The sequence shown here is derived from an EMBL/GenBank/DDBJ whole genome shotgun (WGS) entry which is preliminary data.</text>
</comment>
<feature type="compositionally biased region" description="Basic and acidic residues" evidence="1">
    <location>
        <begin position="223"/>
        <end position="238"/>
    </location>
</feature>
<dbReference type="Proteomes" id="UP001174934">
    <property type="component" value="Unassembled WGS sequence"/>
</dbReference>
<dbReference type="AlphaFoldDB" id="A0AA40CFS0"/>
<protein>
    <submittedName>
        <fullName evidence="2">Uncharacterized protein</fullName>
    </submittedName>
</protein>
<evidence type="ECO:0000256" key="1">
    <source>
        <dbReference type="SAM" id="MobiDB-lite"/>
    </source>
</evidence>
<sequence length="238" mass="25798">MHQVGFMSRTSKWVSEQRLRVHSSVRCGACACLSGAGVVQQRRLQSADGATLLGNIVDDLLVKPYGKLREQRDPTGGGAHSVPLSSPRGGCCWLDVRQSVVYVCVPAAGASTLAGFDWFDLFGPFDWGVEEGGRMRTTHDRDPLDVKNLGVGRFSRFDGNPWPWPAMAGGRPRSHNFQRRGMNGDWSAPASGSPRELVGRLAPTLTQAIGIPNRNFRSVAKLGDSRSSEGEPRGTEPP</sequence>
<evidence type="ECO:0000313" key="2">
    <source>
        <dbReference type="EMBL" id="KAK0636862.1"/>
    </source>
</evidence>
<accession>A0AA40CFS0</accession>
<gene>
    <name evidence="2" type="ORF">B0T17DRAFT_504263</name>
</gene>
<dbReference type="EMBL" id="JAULSR010000001">
    <property type="protein sequence ID" value="KAK0636862.1"/>
    <property type="molecule type" value="Genomic_DNA"/>
</dbReference>